<dbReference type="Proteomes" id="UP000663864">
    <property type="component" value="Unassembled WGS sequence"/>
</dbReference>
<proteinExistence type="predicted"/>
<evidence type="ECO:0000313" key="1">
    <source>
        <dbReference type="EMBL" id="CAF1355570.1"/>
    </source>
</evidence>
<dbReference type="EMBL" id="CAJOBD010003191">
    <property type="protein sequence ID" value="CAF3934049.1"/>
    <property type="molecule type" value="Genomic_DNA"/>
</dbReference>
<sequence>MKNHYKIHAQNYENFDHDQEDRLPPSIAINAIIIESNEIRSLTPASALAPVVKFEMLDWLRSDFNDFDLNQLATPLASDRVTRSMKRLCVEESNDEVNSKDFVHLD</sequence>
<protein>
    <submittedName>
        <fullName evidence="1">Uncharacterized protein</fullName>
    </submittedName>
</protein>
<dbReference type="AlphaFoldDB" id="A0A815HQ37"/>
<name>A0A815HQ37_9BILA</name>
<organism evidence="1 3">
    <name type="scientific">Rotaria sordida</name>
    <dbReference type="NCBI Taxonomy" id="392033"/>
    <lineage>
        <taxon>Eukaryota</taxon>
        <taxon>Metazoa</taxon>
        <taxon>Spiralia</taxon>
        <taxon>Gnathifera</taxon>
        <taxon>Rotifera</taxon>
        <taxon>Eurotatoria</taxon>
        <taxon>Bdelloidea</taxon>
        <taxon>Philodinida</taxon>
        <taxon>Philodinidae</taxon>
        <taxon>Rotaria</taxon>
    </lineage>
</organism>
<dbReference type="EMBL" id="CAJNOT010002965">
    <property type="protein sequence ID" value="CAF1355570.1"/>
    <property type="molecule type" value="Genomic_DNA"/>
</dbReference>
<accession>A0A815HQ37</accession>
<comment type="caution">
    <text evidence="1">The sequence shown here is derived from an EMBL/GenBank/DDBJ whole genome shotgun (WGS) entry which is preliminary data.</text>
</comment>
<reference evidence="1" key="1">
    <citation type="submission" date="2021-02" db="EMBL/GenBank/DDBJ databases">
        <authorList>
            <person name="Nowell W R."/>
        </authorList>
    </citation>
    <scope>NUCLEOTIDE SEQUENCE</scope>
</reference>
<evidence type="ECO:0000313" key="2">
    <source>
        <dbReference type="EMBL" id="CAF3934049.1"/>
    </source>
</evidence>
<dbReference type="Proteomes" id="UP000663836">
    <property type="component" value="Unassembled WGS sequence"/>
</dbReference>
<evidence type="ECO:0000313" key="3">
    <source>
        <dbReference type="Proteomes" id="UP000663864"/>
    </source>
</evidence>
<gene>
    <name evidence="2" type="ORF">JBS370_LOCUS22619</name>
    <name evidence="1" type="ORF">ZHD862_LOCUS30799</name>
</gene>